<evidence type="ECO:0000313" key="12">
    <source>
        <dbReference type="Proteomes" id="UP000694867"/>
    </source>
</evidence>
<dbReference type="FunFam" id="3.10.50.40:FF:000013">
    <property type="entry name" value="Peptidylprolyl isomerase"/>
    <property type="match status" value="1"/>
</dbReference>
<dbReference type="Pfam" id="PF13181">
    <property type="entry name" value="TPR_8"/>
    <property type="match status" value="1"/>
</dbReference>
<dbReference type="InterPro" id="IPR001179">
    <property type="entry name" value="PPIase_FKBP_dom"/>
</dbReference>
<dbReference type="PANTHER" id="PTHR46512:SF9">
    <property type="entry name" value="PEPTIDYLPROLYL ISOMERASE"/>
    <property type="match status" value="1"/>
</dbReference>
<dbReference type="GeneID" id="100902527"/>
<dbReference type="Pfam" id="PF00254">
    <property type="entry name" value="FKBP_C"/>
    <property type="match status" value="2"/>
</dbReference>
<dbReference type="InterPro" id="IPR046357">
    <property type="entry name" value="PPIase_dom_sf"/>
</dbReference>
<dbReference type="PROSITE" id="PS50059">
    <property type="entry name" value="FKBP_PPIASE"/>
    <property type="match status" value="2"/>
</dbReference>
<name>A0AAJ7WHL1_9ACAR</name>
<keyword evidence="9" id="KW-0175">Coiled coil</keyword>
<proteinExistence type="predicted"/>
<dbReference type="RefSeq" id="XP_028967409.1">
    <property type="nucleotide sequence ID" value="XM_029111576.1"/>
</dbReference>
<feature type="domain" description="PPIase FKBP-type" evidence="11">
    <location>
        <begin position="149"/>
        <end position="212"/>
    </location>
</feature>
<dbReference type="EC" id="5.2.1.8" evidence="2 7"/>
<keyword evidence="12" id="KW-1185">Reference proteome</keyword>
<accession>A0AAJ7WHL1</accession>
<evidence type="ECO:0000256" key="9">
    <source>
        <dbReference type="SAM" id="Coils"/>
    </source>
</evidence>
<gene>
    <name evidence="13 14" type="primary">LOC100902527</name>
</gene>
<evidence type="ECO:0000256" key="1">
    <source>
        <dbReference type="ARBA" id="ARBA00000971"/>
    </source>
</evidence>
<dbReference type="Proteomes" id="UP000694867">
    <property type="component" value="Unplaced"/>
</dbReference>
<dbReference type="SUPFAM" id="SSF54534">
    <property type="entry name" value="FKBP-like"/>
    <property type="match status" value="2"/>
</dbReference>
<evidence type="ECO:0000256" key="3">
    <source>
        <dbReference type="ARBA" id="ARBA00022737"/>
    </source>
</evidence>
<dbReference type="InterPro" id="IPR019734">
    <property type="entry name" value="TPR_rpt"/>
</dbReference>
<feature type="coiled-coil region" evidence="9">
    <location>
        <begin position="365"/>
        <end position="398"/>
    </location>
</feature>
<dbReference type="InterPro" id="IPR011990">
    <property type="entry name" value="TPR-like_helical_dom_sf"/>
</dbReference>
<evidence type="ECO:0000256" key="5">
    <source>
        <dbReference type="ARBA" id="ARBA00023110"/>
    </source>
</evidence>
<evidence type="ECO:0000256" key="4">
    <source>
        <dbReference type="ARBA" id="ARBA00022803"/>
    </source>
</evidence>
<evidence type="ECO:0000256" key="2">
    <source>
        <dbReference type="ARBA" id="ARBA00013194"/>
    </source>
</evidence>
<sequence>MATPVDLTEEKDGGVLKEVLREGEGDSSPCEGSTVYVYYHGTLEDGTVFDSSKDRGEEFKFQLGVGQVIKAWDIGVASMKKGELCRLTCKSEYAYGEKGSPPKIPPNATLFFEVELLRWSFEDISPDKDESIQKRIITKGEMYSNPKDLSECTLHLRGHHNGQVFDERDVTFLVGEAVLKDVPEGVEIAVQTMKKGEKAEIILKGKYASGPKIPADLKEVSYTVTLHNFEKARESWEMDLDEKLETGEKDKARGTEHFKAGRFNQALKYYERVHEFMKNETPTDEEKLAKRNALHLSALLNMSLTHLKMDEHLKCIANCEEIIAMDGKNVKAIFRRGQAKLSIKEYDDAVEDFTKCVELEPDNKAAQSQLRIAKAKRRAQLEKEKHLYKNMFAKLSEAGADDKEEKPEEGVWTNKESSGDSKPESA</sequence>
<dbReference type="FunFam" id="1.25.40.10:FF:000008">
    <property type="entry name" value="Peptidylprolyl isomerase"/>
    <property type="match status" value="1"/>
</dbReference>
<dbReference type="PANTHER" id="PTHR46512">
    <property type="entry name" value="PEPTIDYLPROLYL ISOMERASE"/>
    <property type="match status" value="1"/>
</dbReference>
<dbReference type="AlphaFoldDB" id="A0AAJ7WHL1"/>
<dbReference type="RefSeq" id="XP_028967408.1">
    <property type="nucleotide sequence ID" value="XM_029111575.1"/>
</dbReference>
<dbReference type="KEGG" id="goe:100902527"/>
<feature type="compositionally biased region" description="Basic and acidic residues" evidence="10">
    <location>
        <begin position="417"/>
        <end position="426"/>
    </location>
</feature>
<feature type="compositionally biased region" description="Basic and acidic residues" evidence="10">
    <location>
        <begin position="400"/>
        <end position="409"/>
    </location>
</feature>
<organism evidence="12 14">
    <name type="scientific">Galendromus occidentalis</name>
    <name type="common">western predatory mite</name>
    <dbReference type="NCBI Taxonomy" id="34638"/>
    <lineage>
        <taxon>Eukaryota</taxon>
        <taxon>Metazoa</taxon>
        <taxon>Ecdysozoa</taxon>
        <taxon>Arthropoda</taxon>
        <taxon>Chelicerata</taxon>
        <taxon>Arachnida</taxon>
        <taxon>Acari</taxon>
        <taxon>Parasitiformes</taxon>
        <taxon>Mesostigmata</taxon>
        <taxon>Gamasina</taxon>
        <taxon>Phytoseioidea</taxon>
        <taxon>Phytoseiidae</taxon>
        <taxon>Typhlodrominae</taxon>
        <taxon>Galendromus</taxon>
    </lineage>
</organism>
<dbReference type="FunFam" id="3.10.50.40:FF:000006">
    <property type="entry name" value="Peptidyl-prolyl cis-trans isomerase"/>
    <property type="match status" value="1"/>
</dbReference>
<feature type="repeat" description="TPR" evidence="8">
    <location>
        <begin position="330"/>
        <end position="363"/>
    </location>
</feature>
<evidence type="ECO:0000259" key="11">
    <source>
        <dbReference type="PROSITE" id="PS50059"/>
    </source>
</evidence>
<dbReference type="Gene3D" id="1.25.40.10">
    <property type="entry name" value="Tetratricopeptide repeat domain"/>
    <property type="match status" value="1"/>
</dbReference>
<evidence type="ECO:0000256" key="8">
    <source>
        <dbReference type="PROSITE-ProRule" id="PRU00339"/>
    </source>
</evidence>
<evidence type="ECO:0000313" key="13">
    <source>
        <dbReference type="RefSeq" id="XP_028967408.1"/>
    </source>
</evidence>
<keyword evidence="5 7" id="KW-0697">Rotamase</keyword>
<protein>
    <recommendedName>
        <fullName evidence="2 7">peptidylprolyl isomerase</fullName>
        <ecNumber evidence="2 7">5.2.1.8</ecNumber>
    </recommendedName>
</protein>
<evidence type="ECO:0000256" key="6">
    <source>
        <dbReference type="ARBA" id="ARBA00023235"/>
    </source>
</evidence>
<keyword evidence="4 8" id="KW-0802">TPR repeat</keyword>
<dbReference type="InterPro" id="IPR050754">
    <property type="entry name" value="FKBP4/5/8-like"/>
</dbReference>
<feature type="domain" description="PPIase FKBP-type" evidence="11">
    <location>
        <begin position="32"/>
        <end position="120"/>
    </location>
</feature>
<dbReference type="PROSITE" id="PS50293">
    <property type="entry name" value="TPR_REGION"/>
    <property type="match status" value="1"/>
</dbReference>
<evidence type="ECO:0000256" key="10">
    <source>
        <dbReference type="SAM" id="MobiDB-lite"/>
    </source>
</evidence>
<dbReference type="GO" id="GO:0003755">
    <property type="term" value="F:peptidyl-prolyl cis-trans isomerase activity"/>
    <property type="evidence" value="ECO:0007669"/>
    <property type="project" value="UniProtKB-KW"/>
</dbReference>
<reference evidence="13 14" key="1">
    <citation type="submission" date="2025-04" db="UniProtKB">
        <authorList>
            <consortium name="RefSeq"/>
        </authorList>
    </citation>
    <scope>IDENTIFICATION</scope>
</reference>
<dbReference type="SUPFAM" id="SSF48452">
    <property type="entry name" value="TPR-like"/>
    <property type="match status" value="1"/>
</dbReference>
<dbReference type="PROSITE" id="PS50005">
    <property type="entry name" value="TPR"/>
    <property type="match status" value="1"/>
</dbReference>
<comment type="catalytic activity">
    <reaction evidence="1 7">
        <text>[protein]-peptidylproline (omega=180) = [protein]-peptidylproline (omega=0)</text>
        <dbReference type="Rhea" id="RHEA:16237"/>
        <dbReference type="Rhea" id="RHEA-COMP:10747"/>
        <dbReference type="Rhea" id="RHEA-COMP:10748"/>
        <dbReference type="ChEBI" id="CHEBI:83833"/>
        <dbReference type="ChEBI" id="CHEBI:83834"/>
        <dbReference type="EC" id="5.2.1.8"/>
    </reaction>
</comment>
<dbReference type="Gene3D" id="3.10.50.40">
    <property type="match status" value="2"/>
</dbReference>
<evidence type="ECO:0000256" key="7">
    <source>
        <dbReference type="PROSITE-ProRule" id="PRU00277"/>
    </source>
</evidence>
<dbReference type="SMART" id="SM00028">
    <property type="entry name" value="TPR"/>
    <property type="match status" value="3"/>
</dbReference>
<keyword evidence="6 7" id="KW-0413">Isomerase</keyword>
<evidence type="ECO:0000313" key="14">
    <source>
        <dbReference type="RefSeq" id="XP_028967409.1"/>
    </source>
</evidence>
<feature type="region of interest" description="Disordered" evidence="10">
    <location>
        <begin position="398"/>
        <end position="426"/>
    </location>
</feature>
<keyword evidence="3" id="KW-0677">Repeat</keyword>